<keyword evidence="8 10" id="KW-0472">Membrane</keyword>
<reference evidence="12 13" key="1">
    <citation type="submission" date="2019-07" db="EMBL/GenBank/DDBJ databases">
        <title>Whole genome shotgun sequence of Segetibacter aerophilus NBRC 106135.</title>
        <authorList>
            <person name="Hosoyama A."/>
            <person name="Uohara A."/>
            <person name="Ohji S."/>
            <person name="Ichikawa N."/>
        </authorList>
    </citation>
    <scope>NUCLEOTIDE SEQUENCE [LARGE SCALE GENOMIC DNA]</scope>
    <source>
        <strain evidence="12 13">NBRC 106135</strain>
    </source>
</reference>
<feature type="transmembrane region" description="Helical" evidence="10">
    <location>
        <begin position="310"/>
        <end position="330"/>
    </location>
</feature>
<feature type="transmembrane region" description="Helical" evidence="10">
    <location>
        <begin position="101"/>
        <end position="122"/>
    </location>
</feature>
<dbReference type="GO" id="GO:0005886">
    <property type="term" value="C:plasma membrane"/>
    <property type="evidence" value="ECO:0007669"/>
    <property type="project" value="UniProtKB-SubCell"/>
</dbReference>
<feature type="transmembrane region" description="Helical" evidence="10">
    <location>
        <begin position="408"/>
        <end position="426"/>
    </location>
</feature>
<comment type="caution">
    <text evidence="12">The sequence shown here is derived from an EMBL/GenBank/DDBJ whole genome shotgun (WGS) entry which is preliminary data.</text>
</comment>
<evidence type="ECO:0000256" key="10">
    <source>
        <dbReference type="SAM" id="Phobius"/>
    </source>
</evidence>
<dbReference type="Gene3D" id="1.20.1250.20">
    <property type="entry name" value="MFS general substrate transporter like domains"/>
    <property type="match status" value="1"/>
</dbReference>
<evidence type="ECO:0000313" key="13">
    <source>
        <dbReference type="Proteomes" id="UP000321513"/>
    </source>
</evidence>
<accession>A0A512BIP3</accession>
<dbReference type="InterPro" id="IPR005828">
    <property type="entry name" value="MFS_sugar_transport-like"/>
</dbReference>
<comment type="subcellular location">
    <subcellularLocation>
        <location evidence="1">Cell membrane</location>
        <topology evidence="1">Multi-pass membrane protein</topology>
    </subcellularLocation>
</comment>
<dbReference type="NCBIfam" id="TIGR00879">
    <property type="entry name" value="SP"/>
    <property type="match status" value="1"/>
</dbReference>
<keyword evidence="5" id="KW-0762">Sugar transport</keyword>
<feature type="transmembrane region" description="Helical" evidence="10">
    <location>
        <begin position="278"/>
        <end position="298"/>
    </location>
</feature>
<gene>
    <name evidence="12" type="ORF">SAE01_43300</name>
</gene>
<dbReference type="PANTHER" id="PTHR48020:SF12">
    <property type="entry name" value="PROTON MYO-INOSITOL COTRANSPORTER"/>
    <property type="match status" value="1"/>
</dbReference>
<protein>
    <submittedName>
        <fullName evidence="12">MFS transporter</fullName>
    </submittedName>
</protein>
<evidence type="ECO:0000256" key="8">
    <source>
        <dbReference type="ARBA" id="ARBA00023136"/>
    </source>
</evidence>
<feature type="transmembrane region" description="Helical" evidence="10">
    <location>
        <begin position="46"/>
        <end position="64"/>
    </location>
</feature>
<evidence type="ECO:0000256" key="7">
    <source>
        <dbReference type="ARBA" id="ARBA00022989"/>
    </source>
</evidence>
<name>A0A512BIP3_9BACT</name>
<dbReference type="InterPro" id="IPR020846">
    <property type="entry name" value="MFS_dom"/>
</dbReference>
<evidence type="ECO:0000256" key="1">
    <source>
        <dbReference type="ARBA" id="ARBA00004651"/>
    </source>
</evidence>
<dbReference type="PROSITE" id="PS50850">
    <property type="entry name" value="MFS"/>
    <property type="match status" value="1"/>
</dbReference>
<feature type="transmembrane region" description="Helical" evidence="10">
    <location>
        <begin position="244"/>
        <end position="266"/>
    </location>
</feature>
<evidence type="ECO:0000256" key="4">
    <source>
        <dbReference type="ARBA" id="ARBA00022475"/>
    </source>
</evidence>
<dbReference type="OrthoDB" id="9783823at2"/>
<evidence type="ECO:0000256" key="5">
    <source>
        <dbReference type="ARBA" id="ARBA00022597"/>
    </source>
</evidence>
<evidence type="ECO:0000256" key="2">
    <source>
        <dbReference type="ARBA" id="ARBA00010992"/>
    </source>
</evidence>
<dbReference type="PROSITE" id="PS00216">
    <property type="entry name" value="SUGAR_TRANSPORT_1"/>
    <property type="match status" value="2"/>
</dbReference>
<organism evidence="12 13">
    <name type="scientific">Segetibacter aerophilus</name>
    <dbReference type="NCBI Taxonomy" id="670293"/>
    <lineage>
        <taxon>Bacteria</taxon>
        <taxon>Pseudomonadati</taxon>
        <taxon>Bacteroidota</taxon>
        <taxon>Chitinophagia</taxon>
        <taxon>Chitinophagales</taxon>
        <taxon>Chitinophagaceae</taxon>
        <taxon>Segetibacter</taxon>
    </lineage>
</organism>
<keyword evidence="4" id="KW-1003">Cell membrane</keyword>
<dbReference type="GO" id="GO:0022857">
    <property type="term" value="F:transmembrane transporter activity"/>
    <property type="evidence" value="ECO:0007669"/>
    <property type="project" value="InterPro"/>
</dbReference>
<keyword evidence="13" id="KW-1185">Reference proteome</keyword>
<keyword evidence="6 10" id="KW-0812">Transmembrane</keyword>
<feature type="transmembrane region" description="Helical" evidence="10">
    <location>
        <begin position="163"/>
        <end position="185"/>
    </location>
</feature>
<dbReference type="InterPro" id="IPR005829">
    <property type="entry name" value="Sugar_transporter_CS"/>
</dbReference>
<dbReference type="FunFam" id="1.20.1250.20:FF:000218">
    <property type="entry name" value="facilitated trehalose transporter Tret1"/>
    <property type="match status" value="1"/>
</dbReference>
<evidence type="ECO:0000256" key="6">
    <source>
        <dbReference type="ARBA" id="ARBA00022692"/>
    </source>
</evidence>
<dbReference type="InterPro" id="IPR003663">
    <property type="entry name" value="Sugar/inositol_transpt"/>
</dbReference>
<sequence>MKENRRVIGYSVIVALGGLLFGLDTAVISGAEQPIQALYKLSNFKHGFTVAIAIIGAVVGAFSAGFPAEVFGRKKVIIAIAFIFTISSVLCAVAPNWAVLVIFRFVGGLAIGASSVVGPMYIAEIAPAKLRGRLVAFFQLNVTVGLFVAYSSNYLFSGTGDNAWRWMLGIVAVPSIIFFLLSLIIPESPRWLIKHNRVKEAREVLTHCGRLEIEKEIDDILESLKVMSSASAEKLFTKKYFRPILYAVLMGAFNQLAGTNAINYYATRIFEMTGMNTNISYLLPILIGLTKVIVLIIAMNFIDRFGRRSLMILGSVGLIIFMSLIAWTFYGKHFDGPGIVYFLLGYMFFFGLSDGIVIWVFISEIFPNSIRSKGQSLGSFTHWFFAVIISWTFPVAINSPAIGPGNVFMFFAVMMCLQLLFSWKLMPETKGKSLEQIQKDLKIQY</sequence>
<comment type="similarity">
    <text evidence="2 9">Belongs to the major facilitator superfamily. Sugar transporter (TC 2.A.1.1) family.</text>
</comment>
<keyword evidence="3 9" id="KW-0813">Transport</keyword>
<evidence type="ECO:0000313" key="12">
    <source>
        <dbReference type="EMBL" id="GEO11834.1"/>
    </source>
</evidence>
<feature type="transmembrane region" description="Helical" evidence="10">
    <location>
        <begin position="134"/>
        <end position="151"/>
    </location>
</feature>
<dbReference type="InterPro" id="IPR050814">
    <property type="entry name" value="Myo-inositol_Transporter"/>
</dbReference>
<dbReference type="RefSeq" id="WP_147205960.1">
    <property type="nucleotide sequence ID" value="NZ_BJYT01000030.1"/>
</dbReference>
<evidence type="ECO:0000256" key="9">
    <source>
        <dbReference type="RuleBase" id="RU003346"/>
    </source>
</evidence>
<feature type="domain" description="Major facilitator superfamily (MFS) profile" evidence="11">
    <location>
        <begin position="10"/>
        <end position="430"/>
    </location>
</feature>
<evidence type="ECO:0000259" key="11">
    <source>
        <dbReference type="PROSITE" id="PS50850"/>
    </source>
</evidence>
<dbReference type="SUPFAM" id="SSF103473">
    <property type="entry name" value="MFS general substrate transporter"/>
    <property type="match status" value="1"/>
</dbReference>
<proteinExistence type="inferred from homology"/>
<feature type="transmembrane region" description="Helical" evidence="10">
    <location>
        <begin position="342"/>
        <end position="362"/>
    </location>
</feature>
<dbReference type="PRINTS" id="PR00171">
    <property type="entry name" value="SUGRTRNSPORT"/>
</dbReference>
<dbReference type="Proteomes" id="UP000321513">
    <property type="component" value="Unassembled WGS sequence"/>
</dbReference>
<dbReference type="InterPro" id="IPR036259">
    <property type="entry name" value="MFS_trans_sf"/>
</dbReference>
<dbReference type="PROSITE" id="PS00217">
    <property type="entry name" value="SUGAR_TRANSPORT_2"/>
    <property type="match status" value="1"/>
</dbReference>
<feature type="transmembrane region" description="Helical" evidence="10">
    <location>
        <begin position="383"/>
        <end position="402"/>
    </location>
</feature>
<dbReference type="EMBL" id="BJYT01000030">
    <property type="protein sequence ID" value="GEO11834.1"/>
    <property type="molecule type" value="Genomic_DNA"/>
</dbReference>
<evidence type="ECO:0000256" key="3">
    <source>
        <dbReference type="ARBA" id="ARBA00022448"/>
    </source>
</evidence>
<dbReference type="Pfam" id="PF00083">
    <property type="entry name" value="Sugar_tr"/>
    <property type="match status" value="1"/>
</dbReference>
<dbReference type="AlphaFoldDB" id="A0A512BIP3"/>
<feature type="transmembrane region" description="Helical" evidence="10">
    <location>
        <begin position="76"/>
        <end position="95"/>
    </location>
</feature>
<keyword evidence="7 10" id="KW-1133">Transmembrane helix</keyword>
<dbReference type="PANTHER" id="PTHR48020">
    <property type="entry name" value="PROTON MYO-INOSITOL COTRANSPORTER"/>
    <property type="match status" value="1"/>
</dbReference>